<proteinExistence type="predicted"/>
<gene>
    <name evidence="2" type="ORF">THOM_1741</name>
</gene>
<organism evidence="2 3">
    <name type="scientific">Trachipleistophora hominis</name>
    <name type="common">Microsporidian parasite</name>
    <dbReference type="NCBI Taxonomy" id="72359"/>
    <lineage>
        <taxon>Eukaryota</taxon>
        <taxon>Fungi</taxon>
        <taxon>Fungi incertae sedis</taxon>
        <taxon>Microsporidia</taxon>
        <taxon>Pleistophoridae</taxon>
        <taxon>Trachipleistophora</taxon>
    </lineage>
</organism>
<protein>
    <submittedName>
        <fullName evidence="2">Uncharacterized protein</fullName>
    </submittedName>
</protein>
<reference evidence="2 3" key="1">
    <citation type="journal article" date="2012" name="PLoS Pathog.">
        <title>The genome of the obligate intracellular parasite Trachipleistophora hominis: new insights into microsporidian genome dynamics and reductive evolution.</title>
        <authorList>
            <person name="Heinz E."/>
            <person name="Williams T.A."/>
            <person name="Nakjang S."/>
            <person name="Noel C.J."/>
            <person name="Swan D.C."/>
            <person name="Goldberg A.V."/>
            <person name="Harris S.R."/>
            <person name="Weinmaier T."/>
            <person name="Markert S."/>
            <person name="Becher D."/>
            <person name="Bernhardt J."/>
            <person name="Dagan T."/>
            <person name="Hacker C."/>
            <person name="Lucocq J.M."/>
            <person name="Schweder T."/>
            <person name="Rattei T."/>
            <person name="Hall N."/>
            <person name="Hirt R.P."/>
            <person name="Embley T.M."/>
        </authorList>
    </citation>
    <scope>NUCLEOTIDE SEQUENCE [LARGE SCALE GENOMIC DNA]</scope>
</reference>
<evidence type="ECO:0000313" key="2">
    <source>
        <dbReference type="EMBL" id="ELQ75314.1"/>
    </source>
</evidence>
<dbReference type="HOGENOM" id="CLU_1908168_0_0_1"/>
<dbReference type="Proteomes" id="UP000011185">
    <property type="component" value="Unassembled WGS sequence"/>
</dbReference>
<accession>L7JV63</accession>
<evidence type="ECO:0000313" key="3">
    <source>
        <dbReference type="Proteomes" id="UP000011185"/>
    </source>
</evidence>
<dbReference type="AlphaFoldDB" id="L7JV63"/>
<sequence>MQRMRQIPREGKHEGINLAEGSDNGKGLKRLEVTLSSLFVPVLVSFQGNSRYFTRYEKAIHPESFDGKGKMMTYSLLVLYARFEDVTDLRLVSFVKLDITVTVGIVWELSAQSNALYVCSELARRLTSCGHPC</sequence>
<dbReference type="EMBL" id="JH993972">
    <property type="protein sequence ID" value="ELQ75314.1"/>
    <property type="molecule type" value="Genomic_DNA"/>
</dbReference>
<dbReference type="VEuPathDB" id="MicrosporidiaDB:THOM_1741"/>
<evidence type="ECO:0000256" key="1">
    <source>
        <dbReference type="SAM" id="MobiDB-lite"/>
    </source>
</evidence>
<dbReference type="InParanoid" id="L7JV63"/>
<keyword evidence="3" id="KW-1185">Reference proteome</keyword>
<name>L7JV63_TRAHO</name>
<feature type="region of interest" description="Disordered" evidence="1">
    <location>
        <begin position="1"/>
        <end position="21"/>
    </location>
</feature>